<keyword evidence="4" id="KW-1185">Reference proteome</keyword>
<sequence>MIKSLTNISEVSVIDQNGENDILSFSEIEFDDKALGSGGFGSVHNVQSIDGVLKSEFVIKIFTDEDSKQHAYDVVRILHDKLKKRQHLTKTPTYHDKPELLGLPFLVFKGYDNISEKHCVAFLMYNLEKLNYEDYGSDMAKLDEYTLLNIPDKLYLAYQLAKTIDFLHEIKFIHADLSENSLWFNPKRIQLSIIDYDSGYHFDTQDKPTTIGKVGHWIGSRFRNIIGQPKDSSELNTLDRLYEEYWVLANATFEVVFGAMPFFFLSDTDDNSKQSYLKENEWPNIDYSSPLFNKANSQQHQAIILFLKQLEEGGAKELIDAFKKVFNSGYKNERKRLTSKEWKELLFNLNQSLGNPILKSFTADKTKIKRKNEEVEFYFEVNKYDSIYVNNKLVPLNQKSIILNIADSTKVNIRAINDFQTIEDFVEIQAVKVEPKILLFTASKLLRDSEDPIILSWETENANSVSINLIDKELEISGMTEVTPIEKTQYLLTVKGYFDEVLSQEIEVDIIKPNIKFFNWEVNLNKGITNVDISWEVENATSVKISPHVKSQNVNGLEHISISERTEFKLIAKGLFADIENEITAHPFPVPIVKQIFANAPKLELKININNTALNFPENLFTASSIQFTNNVQFNNLDINSTELGSSLEFPKFEDENLLMDKLVEKRIGISDIYHIIMKKIYNTLKK</sequence>
<dbReference type="InterPro" id="IPR011009">
    <property type="entry name" value="Kinase-like_dom_sf"/>
</dbReference>
<dbReference type="RefSeq" id="WP_116881337.1">
    <property type="nucleotide sequence ID" value="NZ_QURB01000006.1"/>
</dbReference>
<name>A0A3E1EWX3_9FLAO</name>
<comment type="caution">
    <text evidence="3">The sequence shown here is derived from an EMBL/GenBank/DDBJ whole genome shotgun (WGS) entry which is preliminary data.</text>
</comment>
<evidence type="ECO:0000313" key="4">
    <source>
        <dbReference type="Proteomes" id="UP000257127"/>
    </source>
</evidence>
<protein>
    <recommendedName>
        <fullName evidence="2">Protein kinase domain-containing protein</fullName>
    </recommendedName>
</protein>
<feature type="domain" description="Protein kinase" evidence="2">
    <location>
        <begin position="29"/>
        <end position="358"/>
    </location>
</feature>
<accession>A0A3E1EWX3</accession>
<keyword evidence="1" id="KW-0547">Nucleotide-binding</keyword>
<feature type="binding site" evidence="1">
    <location>
        <position position="60"/>
    </location>
    <ligand>
        <name>ATP</name>
        <dbReference type="ChEBI" id="CHEBI:30616"/>
    </ligand>
</feature>
<dbReference type="Gene3D" id="1.10.510.10">
    <property type="entry name" value="Transferase(Phosphotransferase) domain 1"/>
    <property type="match status" value="1"/>
</dbReference>
<proteinExistence type="predicted"/>
<dbReference type="SUPFAM" id="SSF56112">
    <property type="entry name" value="Protein kinase-like (PK-like)"/>
    <property type="match status" value="1"/>
</dbReference>
<dbReference type="EMBL" id="QURB01000006">
    <property type="protein sequence ID" value="RFC54056.1"/>
    <property type="molecule type" value="Genomic_DNA"/>
</dbReference>
<dbReference type="PROSITE" id="PS50011">
    <property type="entry name" value="PROTEIN_KINASE_DOM"/>
    <property type="match status" value="1"/>
</dbReference>
<evidence type="ECO:0000256" key="1">
    <source>
        <dbReference type="PROSITE-ProRule" id="PRU10141"/>
    </source>
</evidence>
<dbReference type="GO" id="GO:0004672">
    <property type="term" value="F:protein kinase activity"/>
    <property type="evidence" value="ECO:0007669"/>
    <property type="project" value="InterPro"/>
</dbReference>
<dbReference type="PROSITE" id="PS00107">
    <property type="entry name" value="PROTEIN_KINASE_ATP"/>
    <property type="match status" value="1"/>
</dbReference>
<dbReference type="InterPro" id="IPR017441">
    <property type="entry name" value="Protein_kinase_ATP_BS"/>
</dbReference>
<gene>
    <name evidence="3" type="ORF">DXU93_10985</name>
</gene>
<keyword evidence="1" id="KW-0067">ATP-binding</keyword>
<reference evidence="3 4" key="1">
    <citation type="submission" date="2018-08" db="EMBL/GenBank/DDBJ databases">
        <title>The draft genome squence of Brumimicrobium sp. N62.</title>
        <authorList>
            <person name="Du Z.-J."/>
            <person name="Luo H.-R."/>
        </authorList>
    </citation>
    <scope>NUCLEOTIDE SEQUENCE [LARGE SCALE GENOMIC DNA]</scope>
    <source>
        <strain evidence="3 4">N62</strain>
    </source>
</reference>
<evidence type="ECO:0000313" key="3">
    <source>
        <dbReference type="EMBL" id="RFC54056.1"/>
    </source>
</evidence>
<dbReference type="Proteomes" id="UP000257127">
    <property type="component" value="Unassembled WGS sequence"/>
</dbReference>
<dbReference type="OrthoDB" id="1395036at2"/>
<dbReference type="GO" id="GO:0005524">
    <property type="term" value="F:ATP binding"/>
    <property type="evidence" value="ECO:0007669"/>
    <property type="project" value="UniProtKB-UniRule"/>
</dbReference>
<organism evidence="3 4">
    <name type="scientific">Brumimicrobium aurantiacum</name>
    <dbReference type="NCBI Taxonomy" id="1737063"/>
    <lineage>
        <taxon>Bacteria</taxon>
        <taxon>Pseudomonadati</taxon>
        <taxon>Bacteroidota</taxon>
        <taxon>Flavobacteriia</taxon>
        <taxon>Flavobacteriales</taxon>
        <taxon>Crocinitomicaceae</taxon>
        <taxon>Brumimicrobium</taxon>
    </lineage>
</organism>
<evidence type="ECO:0000259" key="2">
    <source>
        <dbReference type="PROSITE" id="PS50011"/>
    </source>
</evidence>
<dbReference type="AlphaFoldDB" id="A0A3E1EWX3"/>
<dbReference type="InterPro" id="IPR000719">
    <property type="entry name" value="Prot_kinase_dom"/>
</dbReference>